<dbReference type="GeneID" id="303561261"/>
<evidence type="ECO:0000313" key="3">
    <source>
        <dbReference type="Proteomes" id="UP000280586"/>
    </source>
</evidence>
<dbReference type="KEGG" id="csep:CP523_11255"/>
<dbReference type="SUPFAM" id="SSF53335">
    <property type="entry name" value="S-adenosyl-L-methionine-dependent methyltransferases"/>
    <property type="match status" value="1"/>
</dbReference>
<dbReference type="OrthoDB" id="1935097at2"/>
<dbReference type="RefSeq" id="WP_066673231.1">
    <property type="nucleotide sequence ID" value="NZ_CABMIZ010000001.1"/>
</dbReference>
<dbReference type="Proteomes" id="UP001055437">
    <property type="component" value="Chromosome"/>
</dbReference>
<keyword evidence="4" id="KW-1185">Reference proteome</keyword>
<proteinExistence type="predicted"/>
<reference evidence="2" key="2">
    <citation type="submission" date="2022-06" db="EMBL/GenBank/DDBJ databases">
        <authorList>
            <person name="Holder M.E."/>
            <person name="Ajami N.J."/>
            <person name="Petrosino J.F."/>
        </authorList>
    </citation>
    <scope>NUCLEOTIDE SEQUENCE</scope>
    <source>
        <strain evidence="2">RMA 8861</strain>
    </source>
</reference>
<gene>
    <name evidence="1" type="ORF">CP523_11255</name>
    <name evidence="2" type="ORF">NH397_03605</name>
</gene>
<dbReference type="EMBL" id="CP023671">
    <property type="protein sequence ID" value="AYE34943.1"/>
    <property type="molecule type" value="Genomic_DNA"/>
</dbReference>
<dbReference type="Pfam" id="PF01564">
    <property type="entry name" value="Spermine_synth"/>
    <property type="match status" value="1"/>
</dbReference>
<name>A0A9N7JLW3_CLOSE</name>
<dbReference type="AlphaFoldDB" id="A0A9N7JLW3"/>
<dbReference type="EMBL" id="CP099799">
    <property type="protein sequence ID" value="USS01536.1"/>
    <property type="molecule type" value="Genomic_DNA"/>
</dbReference>
<dbReference type="InterPro" id="IPR029063">
    <property type="entry name" value="SAM-dependent_MTases_sf"/>
</dbReference>
<organism evidence="1 3">
    <name type="scientific">Clostridium septicum</name>
    <dbReference type="NCBI Taxonomy" id="1504"/>
    <lineage>
        <taxon>Bacteria</taxon>
        <taxon>Bacillati</taxon>
        <taxon>Bacillota</taxon>
        <taxon>Clostridia</taxon>
        <taxon>Eubacteriales</taxon>
        <taxon>Clostridiaceae</taxon>
        <taxon>Clostridium</taxon>
    </lineage>
</organism>
<accession>A0A9N7JLW3</accession>
<sequence length="246" mass="29360">MKPYEKKYVIEKIREYNEKISLGKIGDFEIKKIKWLEGIIKGYMYEKEGVIKEDILELHGPKNIWMRITPLEIESSYMPISRAVGKVGIVGLGLGYVVQEMAKKDSVKEIIVYEIDKDVIELYKNNFKENEKIKILNEDAFKAESQDFDFFYVDIYEYKLTKKVVKDYIHFNNLHRIEEYSFWGMEHFLLSCRYEEIVWVFIPENWMEMSREIFEALKEEGLLTYYKKLDTKLVSSVLSDFKVALE</sequence>
<evidence type="ECO:0000313" key="1">
    <source>
        <dbReference type="EMBL" id="AYE34943.1"/>
    </source>
</evidence>
<protein>
    <submittedName>
        <fullName evidence="1">Uncharacterized protein</fullName>
    </submittedName>
</protein>
<evidence type="ECO:0000313" key="4">
    <source>
        <dbReference type="Proteomes" id="UP001055437"/>
    </source>
</evidence>
<dbReference type="Gene3D" id="3.40.50.150">
    <property type="entry name" value="Vaccinia Virus protein VP39"/>
    <property type="match status" value="1"/>
</dbReference>
<reference evidence="1 3" key="1">
    <citation type="submission" date="2017-09" db="EMBL/GenBank/DDBJ databases">
        <authorList>
            <person name="Thomas P."/>
            <person name="Seyboldt C."/>
        </authorList>
    </citation>
    <scope>NUCLEOTIDE SEQUENCE [LARGE SCALE GENOMIC DNA]</scope>
    <source>
        <strain evidence="1 3">DSM 7534</strain>
    </source>
</reference>
<evidence type="ECO:0000313" key="2">
    <source>
        <dbReference type="EMBL" id="USS01536.1"/>
    </source>
</evidence>
<dbReference type="Proteomes" id="UP000280586">
    <property type="component" value="Chromosome"/>
</dbReference>